<keyword evidence="1" id="KW-1133">Transmembrane helix</keyword>
<gene>
    <name evidence="2" type="ORF">UX60_C0019G0004</name>
</gene>
<evidence type="ECO:0000313" key="2">
    <source>
        <dbReference type="EMBL" id="KKU43675.1"/>
    </source>
</evidence>
<protein>
    <submittedName>
        <fullName evidence="2">PAP2 superfamily protein</fullName>
    </submittedName>
</protein>
<feature type="transmembrane region" description="Helical" evidence="1">
    <location>
        <begin position="12"/>
        <end position="31"/>
    </location>
</feature>
<dbReference type="AlphaFoldDB" id="A0A0G1TE34"/>
<sequence length="195" mass="21385">MSQKLAKIVSLLTNPALVVSICVVTIVGRYADSIEKFWQGSLIGIGLLVVPGIIYSIYVWRKEGAVDLDLTERHDRIVPLMLSTLGAVIGSFIVQSKLQNATFTEMSYILVTMLAALTVITTVWKISLHAATIAGLSSLLVVYQGKWFVLGYLFLLPVVWSRLTLKQHSPNQLIAGTILGAGLTLVVAWFFSQYS</sequence>
<dbReference type="Gene3D" id="1.20.144.10">
    <property type="entry name" value="Phosphatidic acid phosphatase type 2/haloperoxidase"/>
    <property type="match status" value="1"/>
</dbReference>
<keyword evidence="1" id="KW-0812">Transmembrane</keyword>
<feature type="transmembrane region" description="Helical" evidence="1">
    <location>
        <begin position="37"/>
        <end position="57"/>
    </location>
</feature>
<evidence type="ECO:0000256" key="1">
    <source>
        <dbReference type="SAM" id="Phobius"/>
    </source>
</evidence>
<feature type="transmembrane region" description="Helical" evidence="1">
    <location>
        <begin position="77"/>
        <end position="94"/>
    </location>
</feature>
<evidence type="ECO:0000313" key="3">
    <source>
        <dbReference type="Proteomes" id="UP000034487"/>
    </source>
</evidence>
<proteinExistence type="predicted"/>
<reference evidence="2 3" key="1">
    <citation type="journal article" date="2015" name="Nature">
        <title>rRNA introns, odd ribosomes, and small enigmatic genomes across a large radiation of phyla.</title>
        <authorList>
            <person name="Brown C.T."/>
            <person name="Hug L.A."/>
            <person name="Thomas B.C."/>
            <person name="Sharon I."/>
            <person name="Castelle C.J."/>
            <person name="Singh A."/>
            <person name="Wilkins M.J."/>
            <person name="Williams K.H."/>
            <person name="Banfield J.F."/>
        </authorList>
    </citation>
    <scope>NUCLEOTIDE SEQUENCE [LARGE SCALE GENOMIC DNA]</scope>
</reference>
<feature type="transmembrane region" description="Helical" evidence="1">
    <location>
        <begin position="136"/>
        <end position="160"/>
    </location>
</feature>
<accession>A0A0G1TE34</accession>
<feature type="transmembrane region" description="Helical" evidence="1">
    <location>
        <begin position="106"/>
        <end position="124"/>
    </location>
</feature>
<feature type="transmembrane region" description="Helical" evidence="1">
    <location>
        <begin position="172"/>
        <end position="191"/>
    </location>
</feature>
<dbReference type="CDD" id="cd01610">
    <property type="entry name" value="PAP2_like"/>
    <property type="match status" value="1"/>
</dbReference>
<organism evidence="2 3">
    <name type="scientific">Berkelbacteria bacterium GW2011_GWA2_46_7</name>
    <dbReference type="NCBI Taxonomy" id="1618335"/>
    <lineage>
        <taxon>Bacteria</taxon>
        <taxon>Candidatus Berkelbacteria</taxon>
    </lineage>
</organism>
<keyword evidence="1" id="KW-0472">Membrane</keyword>
<dbReference type="Proteomes" id="UP000034487">
    <property type="component" value="Unassembled WGS sequence"/>
</dbReference>
<comment type="caution">
    <text evidence="2">The sequence shown here is derived from an EMBL/GenBank/DDBJ whole genome shotgun (WGS) entry which is preliminary data.</text>
</comment>
<name>A0A0G1TE34_9BACT</name>
<dbReference type="EMBL" id="LCMV01000019">
    <property type="protein sequence ID" value="KKU43675.1"/>
    <property type="molecule type" value="Genomic_DNA"/>
</dbReference>